<dbReference type="InterPro" id="IPR036249">
    <property type="entry name" value="Thioredoxin-like_sf"/>
</dbReference>
<dbReference type="Gene3D" id="3.40.30.10">
    <property type="entry name" value="Glutaredoxin"/>
    <property type="match status" value="1"/>
</dbReference>
<dbReference type="AlphaFoldDB" id="A0A9P5Z475"/>
<dbReference type="OrthoDB" id="10253744at2759"/>
<accession>A0A9P5Z475</accession>
<organism evidence="1 2">
    <name type="scientific">Pholiota conissans</name>
    <dbReference type="NCBI Taxonomy" id="109636"/>
    <lineage>
        <taxon>Eukaryota</taxon>
        <taxon>Fungi</taxon>
        <taxon>Dikarya</taxon>
        <taxon>Basidiomycota</taxon>
        <taxon>Agaricomycotina</taxon>
        <taxon>Agaricomycetes</taxon>
        <taxon>Agaricomycetidae</taxon>
        <taxon>Agaricales</taxon>
        <taxon>Agaricineae</taxon>
        <taxon>Strophariaceae</taxon>
        <taxon>Pholiota</taxon>
    </lineage>
</organism>
<evidence type="ECO:0000313" key="1">
    <source>
        <dbReference type="EMBL" id="KAF9479146.1"/>
    </source>
</evidence>
<reference evidence="1" key="1">
    <citation type="submission" date="2020-11" db="EMBL/GenBank/DDBJ databases">
        <authorList>
            <consortium name="DOE Joint Genome Institute"/>
            <person name="Ahrendt S."/>
            <person name="Riley R."/>
            <person name="Andreopoulos W."/>
            <person name="Labutti K."/>
            <person name="Pangilinan J."/>
            <person name="Ruiz-Duenas F.J."/>
            <person name="Barrasa J.M."/>
            <person name="Sanchez-Garcia M."/>
            <person name="Camarero S."/>
            <person name="Miyauchi S."/>
            <person name="Serrano A."/>
            <person name="Linde D."/>
            <person name="Babiker R."/>
            <person name="Drula E."/>
            <person name="Ayuso-Fernandez I."/>
            <person name="Pacheco R."/>
            <person name="Padilla G."/>
            <person name="Ferreira P."/>
            <person name="Barriuso J."/>
            <person name="Kellner H."/>
            <person name="Castanera R."/>
            <person name="Alfaro M."/>
            <person name="Ramirez L."/>
            <person name="Pisabarro A.G."/>
            <person name="Kuo A."/>
            <person name="Tritt A."/>
            <person name="Lipzen A."/>
            <person name="He G."/>
            <person name="Yan M."/>
            <person name="Ng V."/>
            <person name="Cullen D."/>
            <person name="Martin F."/>
            <person name="Rosso M.-N."/>
            <person name="Henrissat B."/>
            <person name="Hibbett D."/>
            <person name="Martinez A.T."/>
            <person name="Grigoriev I.V."/>
        </authorList>
    </citation>
    <scope>NUCLEOTIDE SEQUENCE</scope>
    <source>
        <strain evidence="1">CIRM-BRFM 674</strain>
    </source>
</reference>
<proteinExistence type="predicted"/>
<evidence type="ECO:0008006" key="3">
    <source>
        <dbReference type="Google" id="ProtNLM"/>
    </source>
</evidence>
<gene>
    <name evidence="1" type="ORF">BDN70DRAFT_807455</name>
</gene>
<dbReference type="SUPFAM" id="SSF52833">
    <property type="entry name" value="Thioredoxin-like"/>
    <property type="match status" value="1"/>
</dbReference>
<sequence length="277" mass="30757">MLSRATLRRYAAFPFIRTRTFTTSRSKQPEDVVPQYFEGRLEPNAPSHQCYILLHSSQSPTEFPSVHKTPLSQELQARATQWGGLVNFAWSEDLEKSSSSEGQAATVFSHSGGRLEIPHVSLKNVEEVTKLIEKHLQCHQTEPTPEEVHFYVCTHGARDCRCGDRGLAVYNALVSSVKSAREKEPSGPASRIKVAEVGHVGGHKFAANVLYFPQGEWLGLVKPEDAPSLVARACEDLKKGAKPLGTTDMPAFPAHWRGRMGLTKEEQKELHATFQTP</sequence>
<comment type="caution">
    <text evidence="1">The sequence shown here is derived from an EMBL/GenBank/DDBJ whole genome shotgun (WGS) entry which is preliminary data.</text>
</comment>
<dbReference type="CDD" id="cd03062">
    <property type="entry name" value="TRX_Fd_Sucrase"/>
    <property type="match status" value="1"/>
</dbReference>
<dbReference type="PANTHER" id="PTHR31902:SF14">
    <property type="entry name" value="ACTIN PATCHES DISTAL PROTEIN 1"/>
    <property type="match status" value="1"/>
</dbReference>
<dbReference type="Pfam" id="PF06999">
    <property type="entry name" value="Suc_Fer-like"/>
    <property type="match status" value="1"/>
</dbReference>
<keyword evidence="2" id="KW-1185">Reference proteome</keyword>
<dbReference type="PANTHER" id="PTHR31902">
    <property type="entry name" value="ACTIN PATCHES DISTAL PROTEIN 1"/>
    <property type="match status" value="1"/>
</dbReference>
<protein>
    <recommendedName>
        <fullName evidence="3">Sucraseferredoxin-like protein</fullName>
    </recommendedName>
</protein>
<evidence type="ECO:0000313" key="2">
    <source>
        <dbReference type="Proteomes" id="UP000807469"/>
    </source>
</evidence>
<name>A0A9P5Z475_9AGAR</name>
<dbReference type="Proteomes" id="UP000807469">
    <property type="component" value="Unassembled WGS sequence"/>
</dbReference>
<dbReference type="InterPro" id="IPR009737">
    <property type="entry name" value="Aim32/Apd1-like"/>
</dbReference>
<dbReference type="EMBL" id="MU155219">
    <property type="protein sequence ID" value="KAF9479146.1"/>
    <property type="molecule type" value="Genomic_DNA"/>
</dbReference>